<dbReference type="InterPro" id="IPR005102">
    <property type="entry name" value="Carbo-bd_X2"/>
</dbReference>
<dbReference type="InterPro" id="IPR011432">
    <property type="entry name" value="Shr-like_HID"/>
</dbReference>
<dbReference type="Gene3D" id="2.60.40.10">
    <property type="entry name" value="Immunoglobulins"/>
    <property type="match status" value="3"/>
</dbReference>
<dbReference type="eggNOG" id="COG4886">
    <property type="taxonomic scope" value="Bacteria"/>
</dbReference>
<dbReference type="SUPFAM" id="SSF49313">
    <property type="entry name" value="Cadherin-like"/>
    <property type="match status" value="1"/>
</dbReference>
<evidence type="ECO:0000256" key="1">
    <source>
        <dbReference type="ARBA" id="ARBA00022729"/>
    </source>
</evidence>
<dbReference type="CDD" id="cd00063">
    <property type="entry name" value="FN3"/>
    <property type="match status" value="1"/>
</dbReference>
<evidence type="ECO:0000256" key="2">
    <source>
        <dbReference type="ARBA" id="ARBA00023001"/>
    </source>
</evidence>
<dbReference type="Pfam" id="PF18998">
    <property type="entry name" value="Flg_new_2"/>
    <property type="match status" value="1"/>
</dbReference>
<proteinExistence type="predicted"/>
<organism evidence="7 8">
    <name type="scientific">Clostridium carboxidivorans P7</name>
    <dbReference type="NCBI Taxonomy" id="536227"/>
    <lineage>
        <taxon>Bacteria</taxon>
        <taxon>Bacillati</taxon>
        <taxon>Bacillota</taxon>
        <taxon>Clostridia</taxon>
        <taxon>Eubacteriales</taxon>
        <taxon>Clostridiaceae</taxon>
        <taxon>Clostridium</taxon>
    </lineage>
</organism>
<dbReference type="InterPro" id="IPR032812">
    <property type="entry name" value="SbsA_Ig"/>
</dbReference>
<dbReference type="Pfam" id="PF16640">
    <property type="entry name" value="Big_3_5"/>
    <property type="match status" value="2"/>
</dbReference>
<dbReference type="eggNOG" id="COG1361">
    <property type="taxonomic scope" value="Bacteria"/>
</dbReference>
<evidence type="ECO:0000259" key="6">
    <source>
        <dbReference type="PROSITE" id="PS50853"/>
    </source>
</evidence>
<dbReference type="Pfam" id="PF00041">
    <property type="entry name" value="fn3"/>
    <property type="match status" value="1"/>
</dbReference>
<dbReference type="InterPro" id="IPR015919">
    <property type="entry name" value="Cadherin-like_sf"/>
</dbReference>
<dbReference type="InterPro" id="IPR032109">
    <property type="entry name" value="Big_3_5"/>
</dbReference>
<evidence type="ECO:0000313" key="8">
    <source>
        <dbReference type="Proteomes" id="UP000004198"/>
    </source>
</evidence>
<dbReference type="eggNOG" id="COG5492">
    <property type="taxonomic scope" value="Bacteria"/>
</dbReference>
<keyword evidence="3" id="KW-0119">Carbohydrate metabolism</keyword>
<dbReference type="eggNOG" id="COG3637">
    <property type="taxonomic scope" value="Bacteria"/>
</dbReference>
<dbReference type="SMART" id="SM00060">
    <property type="entry name" value="FN3"/>
    <property type="match status" value="1"/>
</dbReference>
<dbReference type="GO" id="GO:0030245">
    <property type="term" value="P:cellulose catabolic process"/>
    <property type="evidence" value="ECO:0007669"/>
    <property type="project" value="UniProtKB-KW"/>
</dbReference>
<dbReference type="SUPFAM" id="SSF81296">
    <property type="entry name" value="E set domains"/>
    <property type="match status" value="1"/>
</dbReference>
<dbReference type="PROSITE" id="PS50853">
    <property type="entry name" value="FN3"/>
    <property type="match status" value="1"/>
</dbReference>
<dbReference type="InterPro" id="IPR044060">
    <property type="entry name" value="Bacterial_rp_domain"/>
</dbReference>
<keyword evidence="1" id="KW-0732">Signal</keyword>
<evidence type="ECO:0000256" key="4">
    <source>
        <dbReference type="ARBA" id="ARBA00023326"/>
    </source>
</evidence>
<accession>C6PMK1</accession>
<dbReference type="InterPro" id="IPR013783">
    <property type="entry name" value="Ig-like_fold"/>
</dbReference>
<dbReference type="PROSITE" id="PS50268">
    <property type="entry name" value="CADHERIN_2"/>
    <property type="match status" value="1"/>
</dbReference>
<dbReference type="GO" id="GO:0016020">
    <property type="term" value="C:membrane"/>
    <property type="evidence" value="ECO:0007669"/>
    <property type="project" value="InterPro"/>
</dbReference>
<evidence type="ECO:0000313" key="7">
    <source>
        <dbReference type="EMBL" id="EET89493.1"/>
    </source>
</evidence>
<keyword evidence="2" id="KW-0136">Cellulose degradation</keyword>
<feature type="domain" description="Cadherin" evidence="5">
    <location>
        <begin position="42"/>
        <end position="144"/>
    </location>
</feature>
<dbReference type="Pfam" id="PF07550">
    <property type="entry name" value="Shr-like_HID"/>
    <property type="match status" value="1"/>
</dbReference>
<dbReference type="InterPro" id="IPR002126">
    <property type="entry name" value="Cadherin-like_dom"/>
</dbReference>
<keyword evidence="8" id="KW-1185">Reference proteome</keyword>
<dbReference type="Pfam" id="PF13205">
    <property type="entry name" value="Big_5"/>
    <property type="match status" value="1"/>
</dbReference>
<dbReference type="EMBL" id="ACVI01000001">
    <property type="protein sequence ID" value="EET89493.1"/>
    <property type="molecule type" value="Genomic_DNA"/>
</dbReference>
<dbReference type="eggNOG" id="COG3209">
    <property type="taxonomic scope" value="Bacteria"/>
</dbReference>
<evidence type="ECO:0000259" key="5">
    <source>
        <dbReference type="PROSITE" id="PS50268"/>
    </source>
</evidence>
<dbReference type="InterPro" id="IPR003961">
    <property type="entry name" value="FN3_dom"/>
</dbReference>
<dbReference type="GO" id="GO:0007156">
    <property type="term" value="P:homophilic cell adhesion via plasma membrane adhesion molecules"/>
    <property type="evidence" value="ECO:0007669"/>
    <property type="project" value="InterPro"/>
</dbReference>
<keyword evidence="4" id="KW-0624">Polysaccharide degradation</keyword>
<dbReference type="InterPro" id="IPR036116">
    <property type="entry name" value="FN3_sf"/>
</dbReference>
<evidence type="ECO:0000256" key="3">
    <source>
        <dbReference type="ARBA" id="ARBA00023277"/>
    </source>
</evidence>
<dbReference type="Proteomes" id="UP000004198">
    <property type="component" value="Unassembled WGS sequence"/>
</dbReference>
<feature type="domain" description="Fibronectin type-III" evidence="6">
    <location>
        <begin position="617"/>
        <end position="708"/>
    </location>
</feature>
<sequence>MEKCLKNVVRIITILFILTTLNWKPGVIISKVYAAASQGPTDISLINASIEDKASINDIIGALSATDTDSTTFTYSFVAGNGTNYADNEKFTISGTTLRIKEVPDYSVKKSYSICIRVTDGHGLTYDKAFTISVVRRTANFDKYANSSDYKDIQVNMGVSGDMLSNITNESLVLNPVSQYTVSEDKQIITIKKEYLLGLSNGVASLTFNFSGSIQKTLDIIIDDTTPAAVTSSPNPSIYGQSITFTATVPGGATGIVTFKDGTVTLGTGTISGGTATFSTSALTGGAHTITAVYGGDANYSGSISSAFTQVVNTAASTTTLGSSANPSFYGQSVTFTATVPGGATGTVTFKDGSTTLGTGTLSSGTATFSISALAVGSHSITAVYGGDANYNGSTSSALTQVVNNTVKPAKTLTSDTIYNDVDHYIDIIFGADSDFEGKITGVSFNGNALEASQYGVSSGKVTLKPSAATTDSSKQSYLRTPAAGNVVITATGYDDSIVLQTINAGEVASLVVSRQPAAGITSGDEFATQPIVTLKDQYDNTCSTGVSSTVNVVASAKSGTGTWTIGGTATKAALAGTATFTDLTCSLTAAGNGAIHFASGTPAVDSNTFTIPAATVPGSPTGVSATAGDGQATVSFTGPASDGGSGITVYTVTSNPGNITGTGSASPITVSGLSNGTAYTFTVTATNGVGAGAASSASSSVTPTAPAPLQTAAPVITGTPTAGDTSISGTAEAGSSVILSVGGVAKPAVTAVGGIWTVSGLTLTAGQSISVTAQASGKTISSAATATVAPPTYTLTYTAGPYGTISGISPQNVARGKEGSTITAVPNPGCHFVNWSDSVSTAARIDRKVQNDITVTAYFAIDPPPYIPPTPQPTTETRQVPVVVGNGNQQSTAVQTTITRTTDTQGVKTDTVKFDENTAAEAVKKASEAKSTKAAIDISNTSGKSADKTEFQLPAVSMGELAKQNMSLSLKTEKAALEIPAVTIKKLGEQDAGVKISEEKDGSKIENNKALVLKLASGAQIVAAPLNIEANITGRVKITIPIDSSKIPTSKEELDKFLSSLAVMVHHSDGEDVVDKGTIIYDEKGNVVGISIYVNKFSSFTLIEIPKDYFNGKTTVMPDKVDENKEWHLKFTKAADPSTVTSDNIYVTDLKGNKVDVKVSCDSDNIIKVSPVNPYKSGETYYIYITKKVTSKYKEPLTEALRYEFTVK</sequence>
<name>C6PMK1_9CLOT</name>
<comment type="caution">
    <text evidence="7">The sequence shown here is derived from an EMBL/GenBank/DDBJ whole genome shotgun (WGS) entry which is preliminary data.</text>
</comment>
<dbReference type="Pfam" id="PF03442">
    <property type="entry name" value="CBM_X2"/>
    <property type="match status" value="1"/>
</dbReference>
<gene>
    <name evidence="7" type="ORF">CcarbDRAFT_0082</name>
</gene>
<protein>
    <submittedName>
        <fullName evidence="7">Fibronectin type III domain protein</fullName>
    </submittedName>
</protein>
<dbReference type="GO" id="GO:0005509">
    <property type="term" value="F:calcium ion binding"/>
    <property type="evidence" value="ECO:0007669"/>
    <property type="project" value="InterPro"/>
</dbReference>
<dbReference type="Gene3D" id="2.60.40.60">
    <property type="entry name" value="Cadherins"/>
    <property type="match status" value="1"/>
</dbReference>
<dbReference type="SUPFAM" id="SSF49265">
    <property type="entry name" value="Fibronectin type III"/>
    <property type="match status" value="1"/>
</dbReference>
<reference evidence="7 8" key="1">
    <citation type="submission" date="2009-06" db="EMBL/GenBank/DDBJ databases">
        <title>The draft genome of Clostridium carboxidivorans P7.</title>
        <authorList>
            <consortium name="US DOE Joint Genome Institute (JGI-PGF)"/>
            <person name="Lucas S."/>
            <person name="Copeland A."/>
            <person name="Lapidus A."/>
            <person name="Glavina del Rio T."/>
            <person name="Tice H."/>
            <person name="Bruce D."/>
            <person name="Goodwin L."/>
            <person name="Pitluck S."/>
            <person name="Larimer F."/>
            <person name="Land M.L."/>
            <person name="Hauser L."/>
            <person name="Hemme C.L."/>
        </authorList>
    </citation>
    <scope>NUCLEOTIDE SEQUENCE [LARGE SCALE GENOMIC DNA]</scope>
    <source>
        <strain evidence="7 8">P7</strain>
    </source>
</reference>
<dbReference type="AlphaFoldDB" id="C6PMK1"/>
<dbReference type="RefSeq" id="WP_007058967.1">
    <property type="nucleotide sequence ID" value="NZ_ACVI01000001.1"/>
</dbReference>
<dbReference type="OrthoDB" id="9759709at2"/>
<dbReference type="InterPro" id="IPR014756">
    <property type="entry name" value="Ig_E-set"/>
</dbReference>